<keyword evidence="5" id="KW-0256">Endoplasmic reticulum</keyword>
<dbReference type="InterPro" id="IPR017972">
    <property type="entry name" value="Cyt_P450_CS"/>
</dbReference>
<evidence type="ECO:0000256" key="10">
    <source>
        <dbReference type="RuleBase" id="RU000461"/>
    </source>
</evidence>
<evidence type="ECO:0000313" key="11">
    <source>
        <dbReference type="EMBL" id="KFM62443.1"/>
    </source>
</evidence>
<dbReference type="InterPro" id="IPR001128">
    <property type="entry name" value="Cyt_P450"/>
</dbReference>
<dbReference type="InterPro" id="IPR036396">
    <property type="entry name" value="Cyt_P450_sf"/>
</dbReference>
<dbReference type="EMBL" id="KK114440">
    <property type="protein sequence ID" value="KFM62443.1"/>
    <property type="molecule type" value="Genomic_DNA"/>
</dbReference>
<feature type="binding site" description="axial binding residue" evidence="9">
    <location>
        <position position="458"/>
    </location>
    <ligand>
        <name>heme</name>
        <dbReference type="ChEBI" id="CHEBI:30413"/>
    </ligand>
    <ligandPart>
        <name>Fe</name>
        <dbReference type="ChEBI" id="CHEBI:18248"/>
    </ligandPart>
</feature>
<dbReference type="Pfam" id="PF00067">
    <property type="entry name" value="p450"/>
    <property type="match status" value="1"/>
</dbReference>
<proteinExistence type="inferred from homology"/>
<comment type="cofactor">
    <cofactor evidence="1 9">
        <name>heme</name>
        <dbReference type="ChEBI" id="CHEBI:30413"/>
    </cofactor>
</comment>
<dbReference type="GO" id="GO:0016705">
    <property type="term" value="F:oxidoreductase activity, acting on paired donors, with incorporation or reduction of molecular oxygen"/>
    <property type="evidence" value="ECO:0007669"/>
    <property type="project" value="InterPro"/>
</dbReference>
<evidence type="ECO:0000256" key="7">
    <source>
        <dbReference type="ARBA" id="ARBA00023033"/>
    </source>
</evidence>
<keyword evidence="4 9" id="KW-0349">Heme</keyword>
<evidence type="ECO:0000256" key="4">
    <source>
        <dbReference type="ARBA" id="ARBA00022617"/>
    </source>
</evidence>
<evidence type="ECO:0000256" key="1">
    <source>
        <dbReference type="ARBA" id="ARBA00001971"/>
    </source>
</evidence>
<dbReference type="PRINTS" id="PR00463">
    <property type="entry name" value="EP450I"/>
</dbReference>
<dbReference type="PANTHER" id="PTHR24291:SF189">
    <property type="entry name" value="CYTOCHROME P450 4C3-RELATED"/>
    <property type="match status" value="1"/>
</dbReference>
<evidence type="ECO:0000256" key="2">
    <source>
        <dbReference type="ARBA" id="ARBA00004586"/>
    </source>
</evidence>
<dbReference type="Gene3D" id="1.10.630.10">
    <property type="entry name" value="Cytochrome P450"/>
    <property type="match status" value="1"/>
</dbReference>
<dbReference type="STRING" id="407821.A0A087TBF4"/>
<gene>
    <name evidence="11" type="ORF">X975_04877</name>
</gene>
<dbReference type="SUPFAM" id="SSF48264">
    <property type="entry name" value="Cytochrome P450"/>
    <property type="match status" value="1"/>
</dbReference>
<keyword evidence="8" id="KW-0472">Membrane</keyword>
<keyword evidence="9 10" id="KW-0479">Metal-binding</keyword>
<sequence>MFESFFLFALVIIASCYLYKRFKNLFYFPKELKNIPTQNISLLSYLKHIKQFDSARTHPLSGVLCFFYSALAQKEGIKCIWFGFKPMIFVFKAEYVKDMLNNPDDNVPPWEKYFLLKPQVGDGLLLSKGKSWRKKRSLLSPAFHTKMLQKNYMDKFNKGADLLVSKIKECVNKPWVDLEPLFGQYSLYVICDAAFGIQENEEEAEELMKCCQEIMKIRTHCILRPWTYNNTVFSLFPMGRKLKTATDSFQSFTNKVLHEKLESMLAEKRNNSKLEEANEDSLPIRKGNIFVENVLECYLKEPTFTLQDAKDEINTFIVAGHATTTVTLNWATYLLGLYPEVQEKVFQELNDVFGDDMHRDVTCDDLKKMKYLDKVLKEAMRLYPAAPLIAINYKENKKIGNYVVPKDTLCILCIYKLHRDENYFPNPEEFDPERFSPENCRARHPHSYIPFSVGQRTCIGYQFALMEIKIILSKLLREFKFTSLDPRNRSQEMFAVVLMNSTPLRIRVEQRTVT</sequence>
<keyword evidence="12" id="KW-1185">Reference proteome</keyword>
<evidence type="ECO:0000256" key="3">
    <source>
        <dbReference type="ARBA" id="ARBA00010617"/>
    </source>
</evidence>
<dbReference type="PANTHER" id="PTHR24291">
    <property type="entry name" value="CYTOCHROME P450 FAMILY 4"/>
    <property type="match status" value="1"/>
</dbReference>
<reference evidence="11 12" key="1">
    <citation type="submission" date="2013-11" db="EMBL/GenBank/DDBJ databases">
        <title>Genome sequencing of Stegodyphus mimosarum.</title>
        <authorList>
            <person name="Bechsgaard J."/>
        </authorList>
    </citation>
    <scope>NUCLEOTIDE SEQUENCE [LARGE SCALE GENOMIC DNA]</scope>
</reference>
<dbReference type="Proteomes" id="UP000054359">
    <property type="component" value="Unassembled WGS sequence"/>
</dbReference>
<comment type="subcellular location">
    <subcellularLocation>
        <location evidence="2">Endoplasmic reticulum membrane</location>
    </subcellularLocation>
</comment>
<feature type="non-terminal residue" evidence="11">
    <location>
        <position position="514"/>
    </location>
</feature>
<dbReference type="OrthoDB" id="1470350at2759"/>
<dbReference type="GO" id="GO:0005506">
    <property type="term" value="F:iron ion binding"/>
    <property type="evidence" value="ECO:0007669"/>
    <property type="project" value="InterPro"/>
</dbReference>
<organism evidence="11 12">
    <name type="scientific">Stegodyphus mimosarum</name>
    <name type="common">African social velvet spider</name>
    <dbReference type="NCBI Taxonomy" id="407821"/>
    <lineage>
        <taxon>Eukaryota</taxon>
        <taxon>Metazoa</taxon>
        <taxon>Ecdysozoa</taxon>
        <taxon>Arthropoda</taxon>
        <taxon>Chelicerata</taxon>
        <taxon>Arachnida</taxon>
        <taxon>Araneae</taxon>
        <taxon>Araneomorphae</taxon>
        <taxon>Entelegynae</taxon>
        <taxon>Eresoidea</taxon>
        <taxon>Eresidae</taxon>
        <taxon>Stegodyphus</taxon>
    </lineage>
</organism>
<comment type="similarity">
    <text evidence="3 10">Belongs to the cytochrome P450 family.</text>
</comment>
<dbReference type="CDD" id="cd20628">
    <property type="entry name" value="CYP4"/>
    <property type="match status" value="1"/>
</dbReference>
<dbReference type="InterPro" id="IPR002401">
    <property type="entry name" value="Cyt_P450_E_grp-I"/>
</dbReference>
<dbReference type="InterPro" id="IPR050196">
    <property type="entry name" value="Cytochrome_P450_Monoox"/>
</dbReference>
<dbReference type="PROSITE" id="PS00086">
    <property type="entry name" value="CYTOCHROME_P450"/>
    <property type="match status" value="1"/>
</dbReference>
<accession>A0A087TBF4</accession>
<dbReference type="GO" id="GO:0005789">
    <property type="term" value="C:endoplasmic reticulum membrane"/>
    <property type="evidence" value="ECO:0007669"/>
    <property type="project" value="UniProtKB-SubCell"/>
</dbReference>
<dbReference type="PRINTS" id="PR00385">
    <property type="entry name" value="P450"/>
</dbReference>
<keyword evidence="10" id="KW-0560">Oxidoreductase</keyword>
<dbReference type="AlphaFoldDB" id="A0A087TBF4"/>
<keyword evidence="6 9" id="KW-0408">Iron</keyword>
<evidence type="ECO:0000256" key="8">
    <source>
        <dbReference type="ARBA" id="ARBA00023136"/>
    </source>
</evidence>
<evidence type="ECO:0000256" key="5">
    <source>
        <dbReference type="ARBA" id="ARBA00022824"/>
    </source>
</evidence>
<name>A0A087TBF4_STEMI</name>
<evidence type="ECO:0000256" key="6">
    <source>
        <dbReference type="ARBA" id="ARBA00023004"/>
    </source>
</evidence>
<protein>
    <submittedName>
        <fullName evidence="11">Cytochrome P450 4V2</fullName>
    </submittedName>
</protein>
<dbReference type="GO" id="GO:0004497">
    <property type="term" value="F:monooxygenase activity"/>
    <property type="evidence" value="ECO:0007669"/>
    <property type="project" value="UniProtKB-KW"/>
</dbReference>
<evidence type="ECO:0000256" key="9">
    <source>
        <dbReference type="PIRSR" id="PIRSR602401-1"/>
    </source>
</evidence>
<dbReference type="GO" id="GO:0020037">
    <property type="term" value="F:heme binding"/>
    <property type="evidence" value="ECO:0007669"/>
    <property type="project" value="InterPro"/>
</dbReference>
<keyword evidence="7 10" id="KW-0503">Monooxygenase</keyword>
<evidence type="ECO:0000313" key="12">
    <source>
        <dbReference type="Proteomes" id="UP000054359"/>
    </source>
</evidence>